<feature type="compositionally biased region" description="Low complexity" evidence="1">
    <location>
        <begin position="54"/>
        <end position="70"/>
    </location>
</feature>
<dbReference type="EMBL" id="KI913143">
    <property type="protein sequence ID" value="ETV74698.1"/>
    <property type="molecule type" value="Genomic_DNA"/>
</dbReference>
<protein>
    <submittedName>
        <fullName evidence="2">Uncharacterized protein</fullName>
    </submittedName>
</protein>
<dbReference type="GeneID" id="20812810"/>
<dbReference type="VEuPathDB" id="FungiDB:H257_10814"/>
<feature type="region of interest" description="Disordered" evidence="1">
    <location>
        <begin position="22"/>
        <end position="90"/>
    </location>
</feature>
<reference evidence="2" key="1">
    <citation type="submission" date="2013-12" db="EMBL/GenBank/DDBJ databases">
        <title>The Genome Sequence of Aphanomyces astaci APO3.</title>
        <authorList>
            <consortium name="The Broad Institute Genomics Platform"/>
            <person name="Russ C."/>
            <person name="Tyler B."/>
            <person name="van West P."/>
            <person name="Dieguez-Uribeondo J."/>
            <person name="Young S.K."/>
            <person name="Zeng Q."/>
            <person name="Gargeya S."/>
            <person name="Fitzgerald M."/>
            <person name="Abouelleil A."/>
            <person name="Alvarado L."/>
            <person name="Chapman S.B."/>
            <person name="Gainer-Dewar J."/>
            <person name="Goldberg J."/>
            <person name="Griggs A."/>
            <person name="Gujja S."/>
            <person name="Hansen M."/>
            <person name="Howarth C."/>
            <person name="Imamovic A."/>
            <person name="Ireland A."/>
            <person name="Larimer J."/>
            <person name="McCowan C."/>
            <person name="Murphy C."/>
            <person name="Pearson M."/>
            <person name="Poon T.W."/>
            <person name="Priest M."/>
            <person name="Roberts A."/>
            <person name="Saif S."/>
            <person name="Shea T."/>
            <person name="Sykes S."/>
            <person name="Wortman J."/>
            <person name="Nusbaum C."/>
            <person name="Birren B."/>
        </authorList>
    </citation>
    <scope>NUCLEOTIDE SEQUENCE [LARGE SCALE GENOMIC DNA]</scope>
    <source>
        <strain evidence="2">APO3</strain>
    </source>
</reference>
<dbReference type="RefSeq" id="XP_009835785.1">
    <property type="nucleotide sequence ID" value="XM_009837483.1"/>
</dbReference>
<dbReference type="STRING" id="112090.W4G6Z4"/>
<evidence type="ECO:0000256" key="1">
    <source>
        <dbReference type="SAM" id="MobiDB-lite"/>
    </source>
</evidence>
<dbReference type="OrthoDB" id="10537699at2759"/>
<name>W4G6Z4_APHAT</name>
<proteinExistence type="predicted"/>
<accession>W4G6Z4</accession>
<sequence length="554" mass="62570">MEDDYVVQKRMQQREYAKQLEAQMEEHHRKYRRGRNAGQSPLKLPQLAIVPGGTTPLTTPTKAATSTSSPNRLVSFRSDDAQPETSDSGDLRTVVRQLQTDFAQHVHLVHQLTTTVNEVNRMIESVRVLIYMDTRIILFQKHNAVVQRLLDLIQSPMMPSSATIATTMDIPSTLLAVPTLAQHATRLDALEKAVVVATSNALLREDFDAMATVLIENKSQVLAHVTALGERVRAVEATIATQCPTWSHVQEMHAKVTDAMAQLRVDVERTMVVKLREVLDHRDQLQAETHASHSVLSQLSSNVDIRRQEATGVRVAALEASLVDEHRARMDLEVAVQNKMEQVVTATEAAMLKVDTWQRVEQARWGQWTAQHLAANEAQWSYAQSKWTDWHDQLSRRMEEVATASAEQRTQVQQHLANMDKVVAAEIRKRASDIAAVQAAGVDTCERLVRQWKRESQEQLRPLMAQVSTLETRTAAAQDEARQYRDTEQRLRDDVHVFTLKHQDAIAIVRVDAECQGRALACEMKALQRDAEGMARRLVALETERQVRRQNDGT</sequence>
<gene>
    <name evidence="2" type="ORF">H257_10814</name>
</gene>
<evidence type="ECO:0000313" key="2">
    <source>
        <dbReference type="EMBL" id="ETV74698.1"/>
    </source>
</evidence>
<dbReference type="AlphaFoldDB" id="W4G6Z4"/>
<organism evidence="2">
    <name type="scientific">Aphanomyces astaci</name>
    <name type="common">Crayfish plague agent</name>
    <dbReference type="NCBI Taxonomy" id="112090"/>
    <lineage>
        <taxon>Eukaryota</taxon>
        <taxon>Sar</taxon>
        <taxon>Stramenopiles</taxon>
        <taxon>Oomycota</taxon>
        <taxon>Saprolegniomycetes</taxon>
        <taxon>Saprolegniales</taxon>
        <taxon>Verrucalvaceae</taxon>
        <taxon>Aphanomyces</taxon>
    </lineage>
</organism>